<dbReference type="PANTHER" id="PTHR12110">
    <property type="entry name" value="HYDROXYPYRUVATE ISOMERASE"/>
    <property type="match status" value="1"/>
</dbReference>
<proteinExistence type="predicted"/>
<reference evidence="2" key="1">
    <citation type="submission" date="2024-07" db="EMBL/GenBank/DDBJ databases">
        <authorList>
            <person name="Biller S.J."/>
        </authorList>
    </citation>
    <scope>NUCLEOTIDE SEQUENCE</scope>
    <source>
        <strain evidence="2">WC2420</strain>
    </source>
</reference>
<evidence type="ECO:0000313" key="2">
    <source>
        <dbReference type="EMBL" id="XDU72625.1"/>
    </source>
</evidence>
<feature type="domain" description="Xylose isomerase-like TIM barrel" evidence="1">
    <location>
        <begin position="30"/>
        <end position="274"/>
    </location>
</feature>
<keyword evidence="2" id="KW-0413">Isomerase</keyword>
<dbReference type="InterPro" id="IPR050312">
    <property type="entry name" value="IolE/XylAMocC-like"/>
</dbReference>
<name>A0AB39VRY6_9GAMM</name>
<dbReference type="AlphaFoldDB" id="A0AB39VRY6"/>
<dbReference type="EMBL" id="CP165628">
    <property type="protein sequence ID" value="XDU72625.1"/>
    <property type="molecule type" value="Genomic_DNA"/>
</dbReference>
<dbReference type="PANTHER" id="PTHR12110:SF21">
    <property type="entry name" value="XYLOSE ISOMERASE-LIKE TIM BARREL DOMAIN-CONTAINING PROTEIN"/>
    <property type="match status" value="1"/>
</dbReference>
<sequence length="286" mass="31752">MTTWRIIVEKYKNQLFINTVCLSGSTEDKLRAASVAGFNQVELWRQDVQAADGDTAGIKALLKTLPLGLTDYQVLLDFDGAPDSIRAEKRQEALRMLDTAVALGATTLLTPACTHKDCVKERVEEDLRWLVAEAAKRGLRIAYEGMAWSTWINNTADAWKMVQRINAPNLGLVIDAFHIFVRHRTAADLDGIPMDKIYLVQLSDLAIDPAPEHLIDTARHSRLLPGEGKFPIHTIIERLEEGGYHGPIGLEVFSDELKAQEPTGVARKAMKALQSVCFGKTAQYTL</sequence>
<gene>
    <name evidence="2" type="ORF">AB3G37_00380</name>
</gene>
<protein>
    <submittedName>
        <fullName evidence="2">Sugar phosphate isomerase/epimerase family protein</fullName>
    </submittedName>
</protein>
<dbReference type="RefSeq" id="WP_369789362.1">
    <property type="nucleotide sequence ID" value="NZ_CP165628.1"/>
</dbReference>
<organism evidence="2">
    <name type="scientific">Rouxiella sp. WC2420</name>
    <dbReference type="NCBI Taxonomy" id="3234145"/>
    <lineage>
        <taxon>Bacteria</taxon>
        <taxon>Pseudomonadati</taxon>
        <taxon>Pseudomonadota</taxon>
        <taxon>Gammaproteobacteria</taxon>
        <taxon>Enterobacterales</taxon>
        <taxon>Yersiniaceae</taxon>
        <taxon>Rouxiella</taxon>
    </lineage>
</organism>
<dbReference type="Pfam" id="PF01261">
    <property type="entry name" value="AP_endonuc_2"/>
    <property type="match status" value="1"/>
</dbReference>
<dbReference type="InterPro" id="IPR036237">
    <property type="entry name" value="Xyl_isomerase-like_sf"/>
</dbReference>
<accession>A0AB39VRY6</accession>
<dbReference type="Gene3D" id="3.20.20.150">
    <property type="entry name" value="Divalent-metal-dependent TIM barrel enzymes"/>
    <property type="match status" value="1"/>
</dbReference>
<dbReference type="InterPro" id="IPR013022">
    <property type="entry name" value="Xyl_isomerase-like_TIM-brl"/>
</dbReference>
<evidence type="ECO:0000259" key="1">
    <source>
        <dbReference type="Pfam" id="PF01261"/>
    </source>
</evidence>
<dbReference type="SUPFAM" id="SSF51658">
    <property type="entry name" value="Xylose isomerase-like"/>
    <property type="match status" value="1"/>
</dbReference>
<dbReference type="GO" id="GO:0016853">
    <property type="term" value="F:isomerase activity"/>
    <property type="evidence" value="ECO:0007669"/>
    <property type="project" value="UniProtKB-KW"/>
</dbReference>